<protein>
    <recommendedName>
        <fullName evidence="3">DNA-directed RNA polymerase subunit omega</fullName>
        <ecNumber evidence="2">2.7.7.6</ecNumber>
    </recommendedName>
    <alternativeName>
        <fullName evidence="7">RNA polymerase omega subunit</fullName>
    </alternativeName>
    <alternativeName>
        <fullName evidence="6">Transcriptase subunit omega</fullName>
    </alternativeName>
</protein>
<dbReference type="InterPro" id="IPR036161">
    <property type="entry name" value="RPB6/omega-like_sf"/>
</dbReference>
<evidence type="ECO:0000256" key="2">
    <source>
        <dbReference type="ARBA" id="ARBA00012418"/>
    </source>
</evidence>
<dbReference type="GO" id="GO:0006351">
    <property type="term" value="P:DNA-templated transcription"/>
    <property type="evidence" value="ECO:0007669"/>
    <property type="project" value="InterPro"/>
</dbReference>
<keyword evidence="10" id="KW-1185">Reference proteome</keyword>
<dbReference type="OrthoDB" id="9429628at2"/>
<comment type="catalytic activity">
    <reaction evidence="8">
        <text>RNA(n) + a ribonucleoside 5'-triphosphate = RNA(n+1) + diphosphate</text>
        <dbReference type="Rhea" id="RHEA:21248"/>
        <dbReference type="Rhea" id="RHEA-COMP:14527"/>
        <dbReference type="Rhea" id="RHEA-COMP:17342"/>
        <dbReference type="ChEBI" id="CHEBI:33019"/>
        <dbReference type="ChEBI" id="CHEBI:61557"/>
        <dbReference type="ChEBI" id="CHEBI:140395"/>
        <dbReference type="EC" id="2.7.7.6"/>
    </reaction>
</comment>
<dbReference type="Pfam" id="PF01192">
    <property type="entry name" value="RNA_pol_Rpb6"/>
    <property type="match status" value="1"/>
</dbReference>
<dbReference type="Proteomes" id="UP000464318">
    <property type="component" value="Chromosome"/>
</dbReference>
<dbReference type="KEGG" id="bcad:DBX24_03450"/>
<dbReference type="InterPro" id="IPR006110">
    <property type="entry name" value="Pol_omega/Rpo6/RPB6"/>
</dbReference>
<evidence type="ECO:0000256" key="1">
    <source>
        <dbReference type="ARBA" id="ARBA00006711"/>
    </source>
</evidence>
<evidence type="ECO:0000256" key="5">
    <source>
        <dbReference type="ARBA" id="ARBA00023163"/>
    </source>
</evidence>
<dbReference type="GO" id="GO:0003899">
    <property type="term" value="F:DNA-directed RNA polymerase activity"/>
    <property type="evidence" value="ECO:0007669"/>
    <property type="project" value="UniProtKB-EC"/>
</dbReference>
<evidence type="ECO:0000256" key="3">
    <source>
        <dbReference type="ARBA" id="ARBA00013725"/>
    </source>
</evidence>
<comment type="similarity">
    <text evidence="1">Belongs to the RNA polymerase subunit omega family.</text>
</comment>
<sequence>MSAKDYKAEITTITYDKNKIEEKVGSIYEAIVIMGKRAEQINANMREDLRKKLEEFADHNGSLEEVFENREQIEISRHYEKLPKPTSFAIEEWLNDKIYFRKRDDKQS</sequence>
<evidence type="ECO:0000256" key="6">
    <source>
        <dbReference type="ARBA" id="ARBA00029924"/>
    </source>
</evidence>
<dbReference type="RefSeq" id="WP_120488366.1">
    <property type="nucleotide sequence ID" value="NZ_CP029149.1"/>
</dbReference>
<evidence type="ECO:0000256" key="4">
    <source>
        <dbReference type="ARBA" id="ARBA00022478"/>
    </source>
</evidence>
<dbReference type="EMBL" id="CP029149">
    <property type="protein sequence ID" value="QHN65017.1"/>
    <property type="molecule type" value="Genomic_DNA"/>
</dbReference>
<keyword evidence="4" id="KW-0240">DNA-directed RNA polymerase</keyword>
<dbReference type="SMART" id="SM01409">
    <property type="entry name" value="RNA_pol_Rpb6"/>
    <property type="match status" value="1"/>
</dbReference>
<accession>A0A6P1QV17</accession>
<evidence type="ECO:0000256" key="7">
    <source>
        <dbReference type="ARBA" id="ARBA00030998"/>
    </source>
</evidence>
<dbReference type="GO" id="GO:0000428">
    <property type="term" value="C:DNA-directed RNA polymerase complex"/>
    <property type="evidence" value="ECO:0007669"/>
    <property type="project" value="UniProtKB-KW"/>
</dbReference>
<reference evidence="9 10" key="1">
    <citation type="submission" date="2018-04" db="EMBL/GenBank/DDBJ databases">
        <title>Characteristic and Complete Genome Sequencing of A Novel Member of Infective Endocarditis Causative Bacteria: Bergeyella cardium QL-PH.</title>
        <authorList>
            <person name="Pan H."/>
            <person name="Sun E."/>
            <person name="Zhang Y."/>
        </authorList>
    </citation>
    <scope>NUCLEOTIDE SEQUENCE [LARGE SCALE GENOMIC DNA]</scope>
    <source>
        <strain evidence="9 10">HPQL</strain>
    </source>
</reference>
<organism evidence="9 10">
    <name type="scientific">Bergeyella cardium</name>
    <dbReference type="NCBI Taxonomy" id="1585976"/>
    <lineage>
        <taxon>Bacteria</taxon>
        <taxon>Pseudomonadati</taxon>
        <taxon>Bacteroidota</taxon>
        <taxon>Flavobacteriia</taxon>
        <taxon>Flavobacteriales</taxon>
        <taxon>Weeksellaceae</taxon>
        <taxon>Bergeyella</taxon>
    </lineage>
</organism>
<dbReference type="SUPFAM" id="SSF63562">
    <property type="entry name" value="RPB6/omega subunit-like"/>
    <property type="match status" value="1"/>
</dbReference>
<dbReference type="EC" id="2.7.7.6" evidence="2"/>
<dbReference type="Gene3D" id="3.90.940.10">
    <property type="match status" value="1"/>
</dbReference>
<dbReference type="GO" id="GO:0003677">
    <property type="term" value="F:DNA binding"/>
    <property type="evidence" value="ECO:0007669"/>
    <property type="project" value="InterPro"/>
</dbReference>
<dbReference type="AlphaFoldDB" id="A0A6P1QV17"/>
<evidence type="ECO:0000313" key="9">
    <source>
        <dbReference type="EMBL" id="QHN65017.1"/>
    </source>
</evidence>
<proteinExistence type="inferred from homology"/>
<evidence type="ECO:0000256" key="8">
    <source>
        <dbReference type="ARBA" id="ARBA00048552"/>
    </source>
</evidence>
<gene>
    <name evidence="9" type="ORF">DBX24_03450</name>
</gene>
<name>A0A6P1QV17_9FLAO</name>
<keyword evidence="5" id="KW-0804">Transcription</keyword>
<evidence type="ECO:0000313" key="10">
    <source>
        <dbReference type="Proteomes" id="UP000464318"/>
    </source>
</evidence>